<dbReference type="Pfam" id="PF18493">
    <property type="entry name" value="DUF5617"/>
    <property type="match status" value="1"/>
</dbReference>
<evidence type="ECO:0000313" key="2">
    <source>
        <dbReference type="EMBL" id="KTD25676.1"/>
    </source>
</evidence>
<organism evidence="2 3">
    <name type="scientific">Legionella lansingensis</name>
    <dbReference type="NCBI Taxonomy" id="45067"/>
    <lineage>
        <taxon>Bacteria</taxon>
        <taxon>Pseudomonadati</taxon>
        <taxon>Pseudomonadota</taxon>
        <taxon>Gammaproteobacteria</taxon>
        <taxon>Legionellales</taxon>
        <taxon>Legionellaceae</taxon>
        <taxon>Legionella</taxon>
    </lineage>
</organism>
<accession>A0A0W0VZY7</accession>
<dbReference type="EMBL" id="LNYI01000003">
    <property type="protein sequence ID" value="KTD25676.1"/>
    <property type="molecule type" value="Genomic_DNA"/>
</dbReference>
<dbReference type="STRING" id="45067.Llan_0066"/>
<dbReference type="OrthoDB" id="5654066at2"/>
<keyword evidence="3" id="KW-1185">Reference proteome</keyword>
<comment type="caution">
    <text evidence="2">The sequence shown here is derived from an EMBL/GenBank/DDBJ whole genome shotgun (WGS) entry which is preliminary data.</text>
</comment>
<evidence type="ECO:0000313" key="3">
    <source>
        <dbReference type="Proteomes" id="UP000054869"/>
    </source>
</evidence>
<proteinExistence type="predicted"/>
<dbReference type="Proteomes" id="UP000054869">
    <property type="component" value="Unassembled WGS sequence"/>
</dbReference>
<dbReference type="RefSeq" id="WP_028374060.1">
    <property type="nucleotide sequence ID" value="NZ_CAAAJD010000011.1"/>
</dbReference>
<protein>
    <recommendedName>
        <fullName evidence="1">RavJ-like C-terminal domain-containing protein</fullName>
    </recommendedName>
</protein>
<evidence type="ECO:0000259" key="1">
    <source>
        <dbReference type="Pfam" id="PF18493"/>
    </source>
</evidence>
<gene>
    <name evidence="2" type="ORF">Llan_0066</name>
</gene>
<sequence>MSPFTQITLPNLKNAIKNKLTFLIDAATQDIPQDPVLVAYLNYSEVRLMSKTTLRALHQQLIDARKTIDEGAADISGIRIALQQLQESELSEVEKFYRRILLNRTGTSSEEILTQCEALQVFALLVLTDPISFLQFVLPIVSPPFAAAAIHLAKLFRNSDATEPVPTPVLFCMEMIFEQQAIIEENRKKLLHNGVELTTDQILCPYTRKTTVVSTSLSTTKKAQDFLAICIALAKLAKVDDSDIDQFLRAKPANYLRTANKTLLQYVLLPQTFSFTAQEKQFLIDLGVEEAAKQIRIAYDKCYSHLWREDNDAKANTLAVLIDYNKQDWFSPTLGLFFTGHWNRHHHQLVRQTIEDIKTGKSLCLALQELRTAATKHPNFNIEGSLIRRCEFIAHKGKIELNPVNPSEPRVEGIEPGPP</sequence>
<name>A0A0W0VZY7_9GAMM</name>
<dbReference type="PATRIC" id="fig|45067.4.peg.69"/>
<dbReference type="AlphaFoldDB" id="A0A0W0VZY7"/>
<dbReference type="eggNOG" id="ENOG5032BEV">
    <property type="taxonomic scope" value="Bacteria"/>
</dbReference>
<feature type="domain" description="RavJ-like C-terminal" evidence="1">
    <location>
        <begin position="302"/>
        <end position="393"/>
    </location>
</feature>
<reference evidence="2 3" key="1">
    <citation type="submission" date="2015-11" db="EMBL/GenBank/DDBJ databases">
        <title>Genomic analysis of 38 Legionella species identifies large and diverse effector repertoires.</title>
        <authorList>
            <person name="Burstein D."/>
            <person name="Amaro F."/>
            <person name="Zusman T."/>
            <person name="Lifshitz Z."/>
            <person name="Cohen O."/>
            <person name="Gilbert J.A."/>
            <person name="Pupko T."/>
            <person name="Shuman H.A."/>
            <person name="Segal G."/>
        </authorList>
    </citation>
    <scope>NUCLEOTIDE SEQUENCE [LARGE SCALE GENOMIC DNA]</scope>
    <source>
        <strain evidence="2 3">ATCC 49751</strain>
    </source>
</reference>
<dbReference type="InterPro" id="IPR041234">
    <property type="entry name" value="RavJ-like_C"/>
</dbReference>